<dbReference type="Gene3D" id="3.10.20.90">
    <property type="entry name" value="Phosphatidylinositol 3-kinase Catalytic Subunit, Chain A, domain 1"/>
    <property type="match status" value="1"/>
</dbReference>
<dbReference type="Pfam" id="PF20637">
    <property type="entry name" value="ATG5_HBR"/>
    <property type="match status" value="1"/>
</dbReference>
<dbReference type="Pfam" id="PF04106">
    <property type="entry name" value="ATG5_UblB"/>
    <property type="match status" value="1"/>
</dbReference>
<organism evidence="3 4">
    <name type="scientific">Hanseniaspora opuntiae</name>
    <dbReference type="NCBI Taxonomy" id="211096"/>
    <lineage>
        <taxon>Eukaryota</taxon>
        <taxon>Fungi</taxon>
        <taxon>Dikarya</taxon>
        <taxon>Ascomycota</taxon>
        <taxon>Saccharomycotina</taxon>
        <taxon>Saccharomycetes</taxon>
        <taxon>Saccharomycodales</taxon>
        <taxon>Saccharomycodaceae</taxon>
        <taxon>Hanseniaspora</taxon>
    </lineage>
</organism>
<feature type="domain" description="Autophagy protein ATG5 alpha-helical bundle region" evidence="2">
    <location>
        <begin position="157"/>
        <end position="192"/>
    </location>
</feature>
<dbReference type="AlphaFoldDB" id="A0A1E5RSC5"/>
<protein>
    <recommendedName>
        <fullName evidence="5">Autophagy protein 5</fullName>
    </recommendedName>
</protein>
<dbReference type="OrthoDB" id="3971982at2759"/>
<accession>A0A1E5RSC5</accession>
<evidence type="ECO:0000259" key="1">
    <source>
        <dbReference type="Pfam" id="PF04106"/>
    </source>
</evidence>
<sequence>MLKNIVSAYTSSHSVKDSKPKESQVTDIDHDIKKLLFNKKLLVKFIYKRQHVTISLRNNSKIVYFIDMLSKLLNFEHNVDINKIQFLLENKYNLKGFQHYYIVDLFSLYKKEITFNELNKDKEVYEVYIDFHGSPDVYNSIDLVKVEDYDIKNASRLNFFEDWKQATHIMFNSSKKILKMTVNDSDDLWNSYFFPSDDINNNKFHNVITKNKLILLEKKVPCRILYLHDDKLVMRQPIAEPECTLEDLLSKIDTNNNPYVVQIQGIHIENLGFKVKELYDIFHSPNGFLYISLANRHKS</sequence>
<dbReference type="InterPro" id="IPR042526">
    <property type="entry name" value="Atg5_HR"/>
</dbReference>
<reference evidence="4" key="1">
    <citation type="journal article" date="2016" name="Genome Announc.">
        <title>Genome sequences of three species of Hanseniaspora isolated from spontaneous wine fermentations.</title>
        <authorList>
            <person name="Sternes P.R."/>
            <person name="Lee D."/>
            <person name="Kutyna D.R."/>
            <person name="Borneman A.R."/>
        </authorList>
    </citation>
    <scope>NUCLEOTIDE SEQUENCE [LARGE SCALE GENOMIC DNA]</scope>
    <source>
        <strain evidence="4">AWRI3578</strain>
    </source>
</reference>
<evidence type="ECO:0000313" key="4">
    <source>
        <dbReference type="Proteomes" id="UP000095605"/>
    </source>
</evidence>
<evidence type="ECO:0008006" key="5">
    <source>
        <dbReference type="Google" id="ProtNLM"/>
    </source>
</evidence>
<gene>
    <name evidence="3" type="ORF">AWRI3578_g845</name>
</gene>
<evidence type="ECO:0000259" key="2">
    <source>
        <dbReference type="Pfam" id="PF20637"/>
    </source>
</evidence>
<keyword evidence="4" id="KW-1185">Reference proteome</keyword>
<name>A0A1E5RSC5_9ASCO</name>
<proteinExistence type="predicted"/>
<dbReference type="Proteomes" id="UP000095605">
    <property type="component" value="Unassembled WGS sequence"/>
</dbReference>
<dbReference type="InterPro" id="IPR048318">
    <property type="entry name" value="ATG5_UblB"/>
</dbReference>
<dbReference type="Gene3D" id="1.10.246.190">
    <property type="entry name" value="Autophagy protein Apg5, helix rich domain"/>
    <property type="match status" value="1"/>
</dbReference>
<feature type="domain" description="Autophagy protein ATG5 UblB" evidence="1">
    <location>
        <begin position="220"/>
        <end position="293"/>
    </location>
</feature>
<dbReference type="InterPro" id="IPR048940">
    <property type="entry name" value="ATG5_HBR"/>
</dbReference>
<dbReference type="EMBL" id="LPNL01000003">
    <property type="protein sequence ID" value="OEJ89817.1"/>
    <property type="molecule type" value="Genomic_DNA"/>
</dbReference>
<comment type="caution">
    <text evidence="3">The sequence shown here is derived from an EMBL/GenBank/DDBJ whole genome shotgun (WGS) entry which is preliminary data.</text>
</comment>
<evidence type="ECO:0000313" key="3">
    <source>
        <dbReference type="EMBL" id="OEJ89817.1"/>
    </source>
</evidence>